<feature type="domain" description="Malectin-like" evidence="8">
    <location>
        <begin position="31"/>
        <end position="200"/>
    </location>
</feature>
<dbReference type="AlphaFoldDB" id="D7L7H4"/>
<dbReference type="InterPro" id="IPR024788">
    <property type="entry name" value="Malectin-like_Carb-bd_dom"/>
</dbReference>
<dbReference type="InterPro" id="IPR032675">
    <property type="entry name" value="LRR_dom_sf"/>
</dbReference>
<keyword evidence="10" id="KW-1185">Reference proteome</keyword>
<dbReference type="SUPFAM" id="SSF52058">
    <property type="entry name" value="L domain-like"/>
    <property type="match status" value="1"/>
</dbReference>
<evidence type="ECO:0000256" key="5">
    <source>
        <dbReference type="ARBA" id="ARBA00023136"/>
    </source>
</evidence>
<feature type="signal peptide" evidence="7">
    <location>
        <begin position="1"/>
        <end position="26"/>
    </location>
</feature>
<dbReference type="Pfam" id="PF12819">
    <property type="entry name" value="Malectin_like"/>
    <property type="match status" value="1"/>
</dbReference>
<gene>
    <name evidence="9" type="ORF">ARALYDRAFT_899236</name>
</gene>
<feature type="transmembrane region" description="Helical" evidence="6">
    <location>
        <begin position="276"/>
        <end position="300"/>
    </location>
</feature>
<protein>
    <recommendedName>
        <fullName evidence="8">Malectin-like domain-containing protein</fullName>
    </recommendedName>
</protein>
<dbReference type="Gramene" id="scaffold_303206.1">
    <property type="protein sequence ID" value="scaffold_303206.1"/>
    <property type="gene ID" value="scaffold_303206.1"/>
</dbReference>
<keyword evidence="4 6" id="KW-1133">Transmembrane helix</keyword>
<evidence type="ECO:0000256" key="3">
    <source>
        <dbReference type="ARBA" id="ARBA00022729"/>
    </source>
</evidence>
<evidence type="ECO:0000256" key="6">
    <source>
        <dbReference type="SAM" id="Phobius"/>
    </source>
</evidence>
<organism evidence="10">
    <name type="scientific">Arabidopsis lyrata subsp. lyrata</name>
    <name type="common">Lyre-leaved rock-cress</name>
    <dbReference type="NCBI Taxonomy" id="81972"/>
    <lineage>
        <taxon>Eukaryota</taxon>
        <taxon>Viridiplantae</taxon>
        <taxon>Streptophyta</taxon>
        <taxon>Embryophyta</taxon>
        <taxon>Tracheophyta</taxon>
        <taxon>Spermatophyta</taxon>
        <taxon>Magnoliopsida</taxon>
        <taxon>eudicotyledons</taxon>
        <taxon>Gunneridae</taxon>
        <taxon>Pentapetalae</taxon>
        <taxon>rosids</taxon>
        <taxon>malvids</taxon>
        <taxon>Brassicales</taxon>
        <taxon>Brassicaceae</taxon>
        <taxon>Camelineae</taxon>
        <taxon>Arabidopsis</taxon>
    </lineage>
</organism>
<dbReference type="STRING" id="81972.D7L7H4"/>
<keyword evidence="5 6" id="KW-0472">Membrane</keyword>
<dbReference type="InterPro" id="IPR001611">
    <property type="entry name" value="Leu-rich_rpt"/>
</dbReference>
<dbReference type="PANTHER" id="PTHR45631">
    <property type="entry name" value="OS07G0107800 PROTEIN-RELATED"/>
    <property type="match status" value="1"/>
</dbReference>
<accession>D7L7H4</accession>
<evidence type="ECO:0000313" key="10">
    <source>
        <dbReference type="Proteomes" id="UP000008694"/>
    </source>
</evidence>
<name>D7L7H4_ARALL</name>
<keyword evidence="2 6" id="KW-0812">Transmembrane</keyword>
<comment type="subcellular location">
    <subcellularLocation>
        <location evidence="1">Membrane</location>
        <topology evidence="1">Single-pass membrane protein</topology>
    </subcellularLocation>
</comment>
<dbReference type="Pfam" id="PF13855">
    <property type="entry name" value="LRR_8"/>
    <property type="match status" value="1"/>
</dbReference>
<evidence type="ECO:0000313" key="9">
    <source>
        <dbReference type="EMBL" id="EFH59893.1"/>
    </source>
</evidence>
<dbReference type="HOGENOM" id="CLU_072686_0_0_1"/>
<dbReference type="Gene3D" id="3.80.10.10">
    <property type="entry name" value="Ribonuclease Inhibitor"/>
    <property type="match status" value="1"/>
</dbReference>
<dbReference type="PANTHER" id="PTHR45631:SF59">
    <property type="entry name" value="PROTEIN KINASE DOMAIN-CONTAINING PROTEIN"/>
    <property type="match status" value="1"/>
</dbReference>
<dbReference type="Proteomes" id="UP000008694">
    <property type="component" value="Unassembled WGS sequence"/>
</dbReference>
<reference evidence="10" key="1">
    <citation type="journal article" date="2011" name="Nat. Genet.">
        <title>The Arabidopsis lyrata genome sequence and the basis of rapid genome size change.</title>
        <authorList>
            <person name="Hu T.T."/>
            <person name="Pattyn P."/>
            <person name="Bakker E.G."/>
            <person name="Cao J."/>
            <person name="Cheng J.-F."/>
            <person name="Clark R.M."/>
            <person name="Fahlgren N."/>
            <person name="Fawcett J.A."/>
            <person name="Grimwood J."/>
            <person name="Gundlach H."/>
            <person name="Haberer G."/>
            <person name="Hollister J.D."/>
            <person name="Ossowski S."/>
            <person name="Ottilar R.P."/>
            <person name="Salamov A.A."/>
            <person name="Schneeberger K."/>
            <person name="Spannagl M."/>
            <person name="Wang X."/>
            <person name="Yang L."/>
            <person name="Nasrallah M.E."/>
            <person name="Bergelson J."/>
            <person name="Carrington J.C."/>
            <person name="Gaut B.S."/>
            <person name="Schmutz J."/>
            <person name="Mayer K.F.X."/>
            <person name="Van de Peer Y."/>
            <person name="Grigoriev I.V."/>
            <person name="Nordborg M."/>
            <person name="Weigel D."/>
            <person name="Guo Y.-L."/>
        </authorList>
    </citation>
    <scope>NUCLEOTIDE SEQUENCE [LARGE SCALE GENOMIC DNA]</scope>
    <source>
        <strain evidence="10">cv. MN47</strain>
    </source>
</reference>
<evidence type="ECO:0000259" key="8">
    <source>
        <dbReference type="Pfam" id="PF12819"/>
    </source>
</evidence>
<evidence type="ECO:0000256" key="4">
    <source>
        <dbReference type="ARBA" id="ARBA00022989"/>
    </source>
</evidence>
<sequence length="327" mass="36609">MKTHPQALLLCVLFFITFGLLHLVEAGGQEELRPLINDTYNTQSGSLKYLFRNYFSSSRRLIRYPDDVNDRHWYPFFDEDVWTELTTNLNVNSSNGYDPPKSIMASAATPISNNAPFNFTWSLIPSTAEFYSYMHFADIQTLRANDTREFNFILNGNVALERYRPKTFAAGTIFLTKPKTCEGGKCIIELLKTSKSTLPPDLSSSHLTGIIAPAFQNLTHLQKLDLSNNNLTGGVPEFLASIKSLLVILEGNIYLNCPGGSCVHKDGNGGAKKKNVLVLVVVSIAVVVVLGTALALFLVFRKRKTPHSEGIYEKLIYLYKHFNIFTI</sequence>
<dbReference type="eggNOG" id="ENOG502QQCZ">
    <property type="taxonomic scope" value="Eukaryota"/>
</dbReference>
<evidence type="ECO:0000256" key="7">
    <source>
        <dbReference type="SAM" id="SignalP"/>
    </source>
</evidence>
<keyword evidence="3 7" id="KW-0732">Signal</keyword>
<dbReference type="EMBL" id="GL348715">
    <property type="protein sequence ID" value="EFH59893.1"/>
    <property type="molecule type" value="Genomic_DNA"/>
</dbReference>
<dbReference type="GO" id="GO:0016020">
    <property type="term" value="C:membrane"/>
    <property type="evidence" value="ECO:0007669"/>
    <property type="project" value="UniProtKB-SubCell"/>
</dbReference>
<proteinExistence type="predicted"/>
<feature type="chain" id="PRO_5003101997" description="Malectin-like domain-containing protein" evidence="7">
    <location>
        <begin position="27"/>
        <end position="327"/>
    </location>
</feature>
<evidence type="ECO:0000256" key="2">
    <source>
        <dbReference type="ARBA" id="ARBA00022692"/>
    </source>
</evidence>
<evidence type="ECO:0000256" key="1">
    <source>
        <dbReference type="ARBA" id="ARBA00004167"/>
    </source>
</evidence>